<evidence type="ECO:0000313" key="1">
    <source>
        <dbReference type="EMBL" id="SAM82125.1"/>
    </source>
</evidence>
<dbReference type="EMBL" id="LT558122">
    <property type="protein sequence ID" value="SAM82125.1"/>
    <property type="molecule type" value="Genomic_DNA"/>
</dbReference>
<reference evidence="2" key="1">
    <citation type="submission" date="2016-04" db="EMBL/GenBank/DDBJ databases">
        <authorList>
            <person name="Guldener U."/>
            <person name="Guldener U."/>
        </authorList>
    </citation>
    <scope>NUCLEOTIDE SEQUENCE [LARGE SCALE GENOMIC DNA]</scope>
    <source>
        <strain evidence="2">UB2112</strain>
    </source>
</reference>
<accession>A0A1K0H3U4</accession>
<gene>
    <name evidence="1" type="ORF">UBRO_20633</name>
</gene>
<name>A0A1K0H3U4_9BASI</name>
<dbReference type="OrthoDB" id="10395076at2759"/>
<dbReference type="AlphaFoldDB" id="A0A1K0H3U4"/>
<dbReference type="Proteomes" id="UP000179920">
    <property type="component" value="Chromosome VI"/>
</dbReference>
<protein>
    <submittedName>
        <fullName evidence="1">Uncharacterized protein</fullName>
    </submittedName>
</protein>
<proteinExistence type="predicted"/>
<sequence length="214" mass="24289">MSPTSLYTISMSNPDYSNYNNFVKTMQDLQPCLLKILQNRFNRDMASETYGTPTTPKDGQLLKYTMEEGDEEQTISPLSIMVECIGNLYKAMHNLGLFANRIELGRAMQTRVNLFLTNKEWDASHILDFKTEGPIEQHHPIKIETPVSVRADTPISDSNNSNHCLIGCEAMPGPTPELSTITNHHLKVLSSLNEKMQWDEHDLLDPRAVSVHTW</sequence>
<organism evidence="1 2">
    <name type="scientific">Ustilago bromivora</name>
    <dbReference type="NCBI Taxonomy" id="307758"/>
    <lineage>
        <taxon>Eukaryota</taxon>
        <taxon>Fungi</taxon>
        <taxon>Dikarya</taxon>
        <taxon>Basidiomycota</taxon>
        <taxon>Ustilaginomycotina</taxon>
        <taxon>Ustilaginomycetes</taxon>
        <taxon>Ustilaginales</taxon>
        <taxon>Ustilaginaceae</taxon>
        <taxon>Ustilago</taxon>
    </lineage>
</organism>
<evidence type="ECO:0000313" key="2">
    <source>
        <dbReference type="Proteomes" id="UP000179920"/>
    </source>
</evidence>